<dbReference type="InterPro" id="IPR009057">
    <property type="entry name" value="Homeodomain-like_sf"/>
</dbReference>
<dbReference type="SUPFAM" id="SSF48498">
    <property type="entry name" value="Tetracyclin repressor-like, C-terminal domain"/>
    <property type="match status" value="1"/>
</dbReference>
<dbReference type="PANTHER" id="PTHR30055:SF228">
    <property type="entry name" value="TRANSCRIPTIONAL REGULATOR-RELATED"/>
    <property type="match status" value="1"/>
</dbReference>
<keyword evidence="1" id="KW-0678">Repressor</keyword>
<evidence type="ECO:0000256" key="2">
    <source>
        <dbReference type="ARBA" id="ARBA00023015"/>
    </source>
</evidence>
<evidence type="ECO:0000259" key="6">
    <source>
        <dbReference type="PROSITE" id="PS50977"/>
    </source>
</evidence>
<name>A0A137YZD4_9ACTN</name>
<evidence type="ECO:0000256" key="1">
    <source>
        <dbReference type="ARBA" id="ARBA00022491"/>
    </source>
</evidence>
<dbReference type="Pfam" id="PF13977">
    <property type="entry name" value="TetR_C_6"/>
    <property type="match status" value="1"/>
</dbReference>
<keyword evidence="4" id="KW-0804">Transcription</keyword>
<keyword evidence="8" id="KW-1185">Reference proteome</keyword>
<dbReference type="EMBL" id="LSRE01000044">
    <property type="protein sequence ID" value="KXO91304.1"/>
    <property type="molecule type" value="Genomic_DNA"/>
</dbReference>
<dbReference type="InterPro" id="IPR050109">
    <property type="entry name" value="HTH-type_TetR-like_transc_reg"/>
</dbReference>
<dbReference type="PANTHER" id="PTHR30055">
    <property type="entry name" value="HTH-TYPE TRANSCRIPTIONAL REGULATOR RUTR"/>
    <property type="match status" value="1"/>
</dbReference>
<dbReference type="InterPro" id="IPR001647">
    <property type="entry name" value="HTH_TetR"/>
</dbReference>
<proteinExistence type="predicted"/>
<keyword evidence="3 5" id="KW-0238">DNA-binding</keyword>
<dbReference type="InterPro" id="IPR036271">
    <property type="entry name" value="Tet_transcr_reg_TetR-rel_C_sf"/>
</dbReference>
<keyword evidence="2" id="KW-0805">Transcription regulation</keyword>
<evidence type="ECO:0000313" key="8">
    <source>
        <dbReference type="Proteomes" id="UP000070409"/>
    </source>
</evidence>
<dbReference type="InterPro" id="IPR039538">
    <property type="entry name" value="BetI_C"/>
</dbReference>
<organism evidence="7 8">
    <name type="scientific">Tsukamurella pseudospumae</name>
    <dbReference type="NCBI Taxonomy" id="239498"/>
    <lineage>
        <taxon>Bacteria</taxon>
        <taxon>Bacillati</taxon>
        <taxon>Actinomycetota</taxon>
        <taxon>Actinomycetes</taxon>
        <taxon>Mycobacteriales</taxon>
        <taxon>Tsukamurellaceae</taxon>
        <taxon>Tsukamurella</taxon>
    </lineage>
</organism>
<dbReference type="Pfam" id="PF00440">
    <property type="entry name" value="TetR_N"/>
    <property type="match status" value="1"/>
</dbReference>
<feature type="domain" description="HTH tetR-type" evidence="6">
    <location>
        <begin position="2"/>
        <end position="62"/>
    </location>
</feature>
<comment type="caution">
    <text evidence="7">The sequence shown here is derived from an EMBL/GenBank/DDBJ whole genome shotgun (WGS) entry which is preliminary data.</text>
</comment>
<evidence type="ECO:0000256" key="5">
    <source>
        <dbReference type="PROSITE-ProRule" id="PRU00335"/>
    </source>
</evidence>
<dbReference type="Gene3D" id="1.10.357.10">
    <property type="entry name" value="Tetracycline Repressor, domain 2"/>
    <property type="match status" value="1"/>
</dbReference>
<dbReference type="RefSeq" id="WP_068746640.1">
    <property type="nucleotide sequence ID" value="NZ_LSRE01000044.1"/>
</dbReference>
<protein>
    <recommendedName>
        <fullName evidence="6">HTH tetR-type domain-containing protein</fullName>
    </recommendedName>
</protein>
<dbReference type="PROSITE" id="PS50977">
    <property type="entry name" value="HTH_TETR_2"/>
    <property type="match status" value="1"/>
</dbReference>
<evidence type="ECO:0000256" key="3">
    <source>
        <dbReference type="ARBA" id="ARBA00023125"/>
    </source>
</evidence>
<evidence type="ECO:0000256" key="4">
    <source>
        <dbReference type="ARBA" id="ARBA00023163"/>
    </source>
</evidence>
<reference evidence="7 8" key="1">
    <citation type="submission" date="2016-02" db="EMBL/GenBank/DDBJ databases">
        <authorList>
            <person name="Teng J.L."/>
            <person name="Tang Y."/>
            <person name="Huang Y."/>
            <person name="Guo F."/>
            <person name="Wei W."/>
            <person name="Chen J.H."/>
            <person name="Wong S.Y."/>
            <person name="Lau S.K."/>
            <person name="Woo P.C."/>
        </authorList>
    </citation>
    <scope>NUCLEOTIDE SEQUENCE [LARGE SCALE GENOMIC DNA]</scope>
    <source>
        <strain evidence="7 8">JCM 13375</strain>
    </source>
</reference>
<dbReference type="Proteomes" id="UP000070409">
    <property type="component" value="Unassembled WGS sequence"/>
</dbReference>
<feature type="DNA-binding region" description="H-T-H motif" evidence="5">
    <location>
        <begin position="25"/>
        <end position="44"/>
    </location>
</feature>
<accession>A0A137YZD4</accession>
<gene>
    <name evidence="7" type="ORF">AXK61_07050</name>
</gene>
<sequence>MPAAADALTDQVIAQISEAGLDGLSVRTVATRAGVSIGAVQHHFPTKAAMLRAALRTVAARAAERYRGAAEVDDVRQRLVALLVLLVPDDVGDDTARVWVAFSARALTDPEIGEVYRDLWSRLRSAIADLMAEAGIPVTDAQRRATAALALADGLTVDVLAGAIPVEEARAIIVGVV</sequence>
<dbReference type="SUPFAM" id="SSF46689">
    <property type="entry name" value="Homeodomain-like"/>
    <property type="match status" value="1"/>
</dbReference>
<evidence type="ECO:0000313" key="7">
    <source>
        <dbReference type="EMBL" id="KXO91304.1"/>
    </source>
</evidence>